<name>A0A7M7GF62_NASVI</name>
<dbReference type="OrthoDB" id="329272at2759"/>
<dbReference type="SMR" id="A0A7M7GF62"/>
<dbReference type="PANTHER" id="PTHR13538:SF4">
    <property type="entry name" value="N-ALPHA-ACETYLTRANSFERASE 80"/>
    <property type="match status" value="1"/>
</dbReference>
<dbReference type="GO" id="GO:1905502">
    <property type="term" value="F:acetyl-CoA binding"/>
    <property type="evidence" value="ECO:0007669"/>
    <property type="project" value="TreeGrafter"/>
</dbReference>
<dbReference type="InterPro" id="IPR016181">
    <property type="entry name" value="Acyl_CoA_acyltransferase"/>
</dbReference>
<protein>
    <recommendedName>
        <fullName evidence="2">N-acetyltransferase domain-containing protein</fullName>
    </recommendedName>
</protein>
<dbReference type="AlphaFoldDB" id="A0A7M7GF62"/>
<feature type="domain" description="N-acetyltransferase" evidence="2">
    <location>
        <begin position="47"/>
        <end position="191"/>
    </location>
</feature>
<dbReference type="SUPFAM" id="SSF55729">
    <property type="entry name" value="Acyl-CoA N-acyltransferases (Nat)"/>
    <property type="match status" value="1"/>
</dbReference>
<accession>A0A7M7GF62</accession>
<gene>
    <name evidence="3" type="primary">100680415</name>
</gene>
<evidence type="ECO:0000313" key="3">
    <source>
        <dbReference type="EnsemblMetazoa" id="XP_003427523"/>
    </source>
</evidence>
<proteinExistence type="predicted"/>
<evidence type="ECO:0000256" key="1">
    <source>
        <dbReference type="SAM" id="MobiDB-lite"/>
    </source>
</evidence>
<feature type="region of interest" description="Disordered" evidence="1">
    <location>
        <begin position="182"/>
        <end position="204"/>
    </location>
</feature>
<reference evidence="3" key="1">
    <citation type="submission" date="2021-01" db="UniProtKB">
        <authorList>
            <consortium name="EnsemblMetazoa"/>
        </authorList>
    </citation>
    <scope>IDENTIFICATION</scope>
</reference>
<dbReference type="GO" id="GO:0008080">
    <property type="term" value="F:N-acetyltransferase activity"/>
    <property type="evidence" value="ECO:0007669"/>
    <property type="project" value="InterPro"/>
</dbReference>
<dbReference type="InterPro" id="IPR039840">
    <property type="entry name" value="NAA80"/>
</dbReference>
<keyword evidence="4" id="KW-1185">Reference proteome</keyword>
<feature type="region of interest" description="Disordered" evidence="1">
    <location>
        <begin position="265"/>
        <end position="284"/>
    </location>
</feature>
<dbReference type="EnsemblMetazoa" id="XM_003427475">
    <property type="protein sequence ID" value="XP_003427523"/>
    <property type="gene ID" value="LOC100680415"/>
</dbReference>
<dbReference type="Gene3D" id="3.40.630.30">
    <property type="match status" value="1"/>
</dbReference>
<dbReference type="InterPro" id="IPR000182">
    <property type="entry name" value="GNAT_dom"/>
</dbReference>
<evidence type="ECO:0000259" key="2">
    <source>
        <dbReference type="PROSITE" id="PS51186"/>
    </source>
</evidence>
<dbReference type="Pfam" id="PF00583">
    <property type="entry name" value="Acetyltransf_1"/>
    <property type="match status" value="1"/>
</dbReference>
<evidence type="ECO:0000313" key="4">
    <source>
        <dbReference type="Proteomes" id="UP000002358"/>
    </source>
</evidence>
<dbReference type="CDD" id="cd04301">
    <property type="entry name" value="NAT_SF"/>
    <property type="match status" value="1"/>
</dbReference>
<dbReference type="EnsemblMetazoa" id="XM_032599702">
    <property type="protein sequence ID" value="XP_032455593"/>
    <property type="gene ID" value="LOC100680415"/>
</dbReference>
<dbReference type="EnsemblMetazoa" id="XM_031929324">
    <property type="protein sequence ID" value="XP_031785184"/>
    <property type="gene ID" value="LOC100680415"/>
</dbReference>
<dbReference type="Proteomes" id="UP000002358">
    <property type="component" value="Chromosome 4"/>
</dbReference>
<dbReference type="InParanoid" id="A0A7M7GF62"/>
<dbReference type="PANTHER" id="PTHR13538">
    <property type="entry name" value="N-ACETYLTRANSFERASE 6"/>
    <property type="match status" value="1"/>
</dbReference>
<sequence>MPKSKQKQKQHQSLSAYVKWLENQVRSFRKANILLCRSLDLMKDPRYNLVPLHKRPDLIQQCCKLLNSEWKRSETARLKSLIVSCDGLPACLLLIFDNDVLGHCKVSLVHGTIDSVIIESFVIDPAYRAKGYGSLFLGSIEEYMVENYDIKNIYLMTKGQEGFYLKNGYTVCEPSEQLNNRYRDLGSDPYDSGDEENLKDTKSTAKDTVDNAFKQREKNLLGTGTKPKTKSFVDNSSKLNDIQFVETGTIPKIRSIFEKDSNFKAKDIKSTGPPPPPMPNLKKTSVPICLTISTRTFMKKTLQA</sequence>
<dbReference type="OMA" id="PPCKNEN"/>
<organism evidence="3 4">
    <name type="scientific">Nasonia vitripennis</name>
    <name type="common">Parasitic wasp</name>
    <dbReference type="NCBI Taxonomy" id="7425"/>
    <lineage>
        <taxon>Eukaryota</taxon>
        <taxon>Metazoa</taxon>
        <taxon>Ecdysozoa</taxon>
        <taxon>Arthropoda</taxon>
        <taxon>Hexapoda</taxon>
        <taxon>Insecta</taxon>
        <taxon>Pterygota</taxon>
        <taxon>Neoptera</taxon>
        <taxon>Endopterygota</taxon>
        <taxon>Hymenoptera</taxon>
        <taxon>Apocrita</taxon>
        <taxon>Proctotrupomorpha</taxon>
        <taxon>Chalcidoidea</taxon>
        <taxon>Pteromalidae</taxon>
        <taxon>Pteromalinae</taxon>
        <taxon>Nasonia</taxon>
    </lineage>
</organism>
<dbReference type="GO" id="GO:0005737">
    <property type="term" value="C:cytoplasm"/>
    <property type="evidence" value="ECO:0007669"/>
    <property type="project" value="TreeGrafter"/>
</dbReference>
<dbReference type="PROSITE" id="PS51186">
    <property type="entry name" value="GNAT"/>
    <property type="match status" value="1"/>
</dbReference>